<evidence type="ECO:0000313" key="2">
    <source>
        <dbReference type="Proteomes" id="UP000003379"/>
    </source>
</evidence>
<dbReference type="EMBL" id="AFZG01000001">
    <property type="protein sequence ID" value="EHL20294.1"/>
    <property type="molecule type" value="Genomic_DNA"/>
</dbReference>
<dbReference type="HOGENOM" id="CLU_2118763_0_0_9"/>
<organism evidence="1 2">
    <name type="scientific">Peptoanaerobacter stomatis</name>
    <dbReference type="NCBI Taxonomy" id="796937"/>
    <lineage>
        <taxon>Bacteria</taxon>
        <taxon>Bacillati</taxon>
        <taxon>Bacillota</taxon>
        <taxon>Clostridia</taxon>
        <taxon>Peptostreptococcales</taxon>
        <taxon>Filifactoraceae</taxon>
        <taxon>Peptoanaerobacter</taxon>
    </lineage>
</organism>
<protein>
    <submittedName>
        <fullName evidence="1">Uncharacterized protein</fullName>
    </submittedName>
</protein>
<comment type="caution">
    <text evidence="1">The sequence shown here is derived from an EMBL/GenBank/DDBJ whole genome shotgun (WGS) entry which is preliminary data.</text>
</comment>
<evidence type="ECO:0000313" key="1">
    <source>
        <dbReference type="EMBL" id="EHL20294.1"/>
    </source>
</evidence>
<reference evidence="1 2" key="1">
    <citation type="submission" date="2011-08" db="EMBL/GenBank/DDBJ databases">
        <title>The Genome Sequence of Eubacteriaceae bacterium CM5.</title>
        <authorList>
            <consortium name="The Broad Institute Genome Sequencing Platform"/>
            <person name="Earl A."/>
            <person name="Ward D."/>
            <person name="Feldgarden M."/>
            <person name="Gevers D."/>
            <person name="Sizova M."/>
            <person name="Hazen A."/>
            <person name="Epstein S."/>
            <person name="Young S.K."/>
            <person name="Zeng Q."/>
            <person name="Gargeya S."/>
            <person name="Fitzgerald M."/>
            <person name="Haas B."/>
            <person name="Abouelleil A."/>
            <person name="Alvarado L."/>
            <person name="Arachchi H.M."/>
            <person name="Berlin A."/>
            <person name="Brown A."/>
            <person name="Chapman S.B."/>
            <person name="Chen Z."/>
            <person name="Dunbar C."/>
            <person name="Freedman E."/>
            <person name="Gearin G."/>
            <person name="Gellesch M."/>
            <person name="Goldberg J."/>
            <person name="Griggs A."/>
            <person name="Gujja S."/>
            <person name="Heiman D."/>
            <person name="Howarth C."/>
            <person name="Larson L."/>
            <person name="Lui A."/>
            <person name="MacDonald P.J.P."/>
            <person name="Montmayeur A."/>
            <person name="Murphy C."/>
            <person name="Neiman D."/>
            <person name="Pearson M."/>
            <person name="Priest M."/>
            <person name="Roberts A."/>
            <person name="Saif S."/>
            <person name="Shea T."/>
            <person name="Shenoy N."/>
            <person name="Sisk P."/>
            <person name="Stolte C."/>
            <person name="Sykes S."/>
            <person name="Wortman J."/>
            <person name="Nusbaum C."/>
            <person name="Birren B."/>
        </authorList>
    </citation>
    <scope>NUCLEOTIDE SEQUENCE [LARGE SCALE GENOMIC DNA]</scope>
    <source>
        <strain evidence="1 2">CM5</strain>
    </source>
</reference>
<proteinExistence type="predicted"/>
<accession>G9XA48</accession>
<name>G9XA48_9FIRM</name>
<gene>
    <name evidence="1" type="ORF">HMPREF9628_00139</name>
</gene>
<dbReference type="Proteomes" id="UP000003379">
    <property type="component" value="Unassembled WGS sequence"/>
</dbReference>
<dbReference type="RefSeq" id="WP_009528439.1">
    <property type="nucleotide sequence ID" value="NZ_JH414596.1"/>
</dbReference>
<dbReference type="AlphaFoldDB" id="G9XA48"/>
<sequence length="114" mass="13436">MKNKVYEILKSLKYPVSWQVRPKLDNKNTIVISFHFFNEGNSLFGDGKSIKQGGAVQVDVFSLVDYINVVNRVKQEMIKNKFRYYESYDDIEDVGNQQIYHKVILFNYDESEVK</sequence>